<dbReference type="Proteomes" id="UP001168821">
    <property type="component" value="Unassembled WGS sequence"/>
</dbReference>
<comment type="caution">
    <text evidence="1">The sequence shown here is derived from an EMBL/GenBank/DDBJ whole genome shotgun (WGS) entry which is preliminary data.</text>
</comment>
<protein>
    <submittedName>
        <fullName evidence="1">Uncharacterized protein</fullName>
    </submittedName>
</protein>
<organism evidence="1 2">
    <name type="scientific">Zophobas morio</name>
    <dbReference type="NCBI Taxonomy" id="2755281"/>
    <lineage>
        <taxon>Eukaryota</taxon>
        <taxon>Metazoa</taxon>
        <taxon>Ecdysozoa</taxon>
        <taxon>Arthropoda</taxon>
        <taxon>Hexapoda</taxon>
        <taxon>Insecta</taxon>
        <taxon>Pterygota</taxon>
        <taxon>Neoptera</taxon>
        <taxon>Endopterygota</taxon>
        <taxon>Coleoptera</taxon>
        <taxon>Polyphaga</taxon>
        <taxon>Cucujiformia</taxon>
        <taxon>Tenebrionidae</taxon>
        <taxon>Zophobas</taxon>
    </lineage>
</organism>
<evidence type="ECO:0000313" key="2">
    <source>
        <dbReference type="Proteomes" id="UP001168821"/>
    </source>
</evidence>
<name>A0AA38HJN2_9CUCU</name>
<dbReference type="EMBL" id="JALNTZ010000534">
    <property type="protein sequence ID" value="KAJ3634425.1"/>
    <property type="molecule type" value="Genomic_DNA"/>
</dbReference>
<gene>
    <name evidence="1" type="ORF">Zmor_019094</name>
</gene>
<accession>A0AA38HJN2</accession>
<proteinExistence type="predicted"/>
<dbReference type="AlphaFoldDB" id="A0AA38HJN2"/>
<keyword evidence="2" id="KW-1185">Reference proteome</keyword>
<reference evidence="1" key="1">
    <citation type="journal article" date="2023" name="G3 (Bethesda)">
        <title>Whole genome assemblies of Zophobas morio and Tenebrio molitor.</title>
        <authorList>
            <person name="Kaur S."/>
            <person name="Stinson S.A."/>
            <person name="diCenzo G.C."/>
        </authorList>
    </citation>
    <scope>NUCLEOTIDE SEQUENCE</scope>
    <source>
        <strain evidence="1">QUZm001</strain>
    </source>
</reference>
<evidence type="ECO:0000313" key="1">
    <source>
        <dbReference type="EMBL" id="KAJ3634425.1"/>
    </source>
</evidence>
<sequence length="103" mass="11826">MEQQFGYPNVGALNKYAEDKGLIVLGPTNPTRILKRATDDVLDIAVMRNICLKIKHTNYMSFSEKHLPVVLKMGTLRACSSALLRKFTNLKLFRDLWDEKRQS</sequence>